<gene>
    <name evidence="14" type="primary">LOC111537633</name>
</gene>
<feature type="compositionally biased region" description="Polar residues" evidence="12">
    <location>
        <begin position="121"/>
        <end position="137"/>
    </location>
</feature>
<comment type="subcellular location">
    <subcellularLocation>
        <location evidence="2">Cell junction</location>
        <location evidence="2">Focal adhesion</location>
    </subcellularLocation>
    <subcellularLocation>
        <location evidence="1">Cytoplasm</location>
        <location evidence="1">Cytoskeleton</location>
    </subcellularLocation>
</comment>
<evidence type="ECO:0000259" key="13">
    <source>
        <dbReference type="PROSITE" id="PS50023"/>
    </source>
</evidence>
<feature type="compositionally biased region" description="Low complexity" evidence="12">
    <location>
        <begin position="481"/>
        <end position="493"/>
    </location>
</feature>
<evidence type="ECO:0000256" key="1">
    <source>
        <dbReference type="ARBA" id="ARBA00004245"/>
    </source>
</evidence>
<dbReference type="CDD" id="cd09336">
    <property type="entry name" value="LIM1_Paxillin_like"/>
    <property type="match status" value="1"/>
</dbReference>
<evidence type="ECO:0000256" key="11">
    <source>
        <dbReference type="PROSITE-ProRule" id="PRU00125"/>
    </source>
</evidence>
<evidence type="ECO:0000313" key="14">
    <source>
        <dbReference type="Ensembl" id="ENSPTEP00000001047.1"/>
    </source>
</evidence>
<evidence type="ECO:0000256" key="7">
    <source>
        <dbReference type="ARBA" id="ARBA00022833"/>
    </source>
</evidence>
<dbReference type="Pfam" id="PF00412">
    <property type="entry name" value="LIM"/>
    <property type="match status" value="1"/>
</dbReference>
<feature type="compositionally biased region" description="Polar residues" evidence="12">
    <location>
        <begin position="236"/>
        <end position="260"/>
    </location>
</feature>
<feature type="region of interest" description="Disordered" evidence="12">
    <location>
        <begin position="1"/>
        <end position="138"/>
    </location>
</feature>
<reference evidence="14" key="1">
    <citation type="submission" date="2025-08" db="UniProtKB">
        <authorList>
            <consortium name="Ensembl"/>
        </authorList>
    </citation>
    <scope>IDENTIFICATION</scope>
</reference>
<dbReference type="InterPro" id="IPR047075">
    <property type="entry name" value="Paxillin_TGFB1I1_LIM_dom1"/>
</dbReference>
<dbReference type="PROSITE" id="PS00478">
    <property type="entry name" value="LIM_DOMAIN_1"/>
    <property type="match status" value="1"/>
</dbReference>
<dbReference type="GO" id="GO:0046872">
    <property type="term" value="F:metal ion binding"/>
    <property type="evidence" value="ECO:0007669"/>
    <property type="project" value="UniProtKB-KW"/>
</dbReference>
<reference evidence="14" key="2">
    <citation type="submission" date="2025-09" db="UniProtKB">
        <authorList>
            <consortium name="Ensembl"/>
        </authorList>
    </citation>
    <scope>IDENTIFICATION</scope>
</reference>
<dbReference type="SUPFAM" id="SSF57716">
    <property type="entry name" value="Glucocorticoid receptor-like (DNA-binding domain)"/>
    <property type="match status" value="2"/>
</dbReference>
<name>A0A8C9GBQ3_9PRIM</name>
<feature type="compositionally biased region" description="Low complexity" evidence="12">
    <location>
        <begin position="1"/>
        <end position="11"/>
    </location>
</feature>
<feature type="compositionally biased region" description="Pro residues" evidence="12">
    <location>
        <begin position="45"/>
        <end position="54"/>
    </location>
</feature>
<dbReference type="GO" id="GO:0034446">
    <property type="term" value="P:substrate adhesion-dependent cell spreading"/>
    <property type="evidence" value="ECO:0007669"/>
    <property type="project" value="TreeGrafter"/>
</dbReference>
<keyword evidence="7 11" id="KW-0862">Zinc</keyword>
<dbReference type="GO" id="GO:0005925">
    <property type="term" value="C:focal adhesion"/>
    <property type="evidence" value="ECO:0007669"/>
    <property type="project" value="UniProtKB-SubCell"/>
</dbReference>
<evidence type="ECO:0000256" key="2">
    <source>
        <dbReference type="ARBA" id="ARBA00004246"/>
    </source>
</evidence>
<dbReference type="GO" id="GO:0005856">
    <property type="term" value="C:cytoskeleton"/>
    <property type="evidence" value="ECO:0007669"/>
    <property type="project" value="UniProtKB-SubCell"/>
</dbReference>
<feature type="compositionally biased region" description="Low complexity" evidence="12">
    <location>
        <begin position="508"/>
        <end position="569"/>
    </location>
</feature>
<evidence type="ECO:0000256" key="8">
    <source>
        <dbReference type="ARBA" id="ARBA00022949"/>
    </source>
</evidence>
<dbReference type="GO" id="GO:0043542">
    <property type="term" value="P:endothelial cell migration"/>
    <property type="evidence" value="ECO:0007669"/>
    <property type="project" value="TreeGrafter"/>
</dbReference>
<keyword evidence="4" id="KW-0963">Cytoplasm</keyword>
<dbReference type="Pfam" id="PF03535">
    <property type="entry name" value="Paxillin"/>
    <property type="match status" value="1"/>
</dbReference>
<dbReference type="AlphaFoldDB" id="A0A8C9GBQ3"/>
<keyword evidence="15" id="KW-1185">Reference proteome</keyword>
<dbReference type="PROSITE" id="PS50023">
    <property type="entry name" value="LIM_DOMAIN_2"/>
    <property type="match status" value="1"/>
</dbReference>
<dbReference type="Proteomes" id="UP000694416">
    <property type="component" value="Unplaced"/>
</dbReference>
<feature type="region of interest" description="Disordered" evidence="12">
    <location>
        <begin position="292"/>
        <end position="335"/>
    </location>
</feature>
<protein>
    <submittedName>
        <fullName evidence="14">Paxillin</fullName>
    </submittedName>
</protein>
<evidence type="ECO:0000256" key="12">
    <source>
        <dbReference type="SAM" id="MobiDB-lite"/>
    </source>
</evidence>
<dbReference type="Gene3D" id="2.10.110.10">
    <property type="entry name" value="Cysteine Rich Protein"/>
    <property type="match status" value="1"/>
</dbReference>
<feature type="compositionally biased region" description="Polar residues" evidence="12">
    <location>
        <begin position="69"/>
        <end position="106"/>
    </location>
</feature>
<keyword evidence="5 11" id="KW-0479">Metal-binding</keyword>
<feature type="compositionally biased region" description="Polar residues" evidence="12">
    <location>
        <begin position="494"/>
        <end position="503"/>
    </location>
</feature>
<comment type="similarity">
    <text evidence="3">Belongs to the paxillin family.</text>
</comment>
<evidence type="ECO:0000256" key="3">
    <source>
        <dbReference type="ARBA" id="ARBA00005813"/>
    </source>
</evidence>
<evidence type="ECO:0000256" key="9">
    <source>
        <dbReference type="ARBA" id="ARBA00023038"/>
    </source>
</evidence>
<feature type="region of interest" description="Disordered" evidence="12">
    <location>
        <begin position="432"/>
        <end position="457"/>
    </location>
</feature>
<dbReference type="PANTHER" id="PTHR24216:SF11">
    <property type="entry name" value="PAXILLIN"/>
    <property type="match status" value="1"/>
</dbReference>
<dbReference type="GO" id="GO:0007179">
    <property type="term" value="P:transforming growth factor beta receptor signaling pathway"/>
    <property type="evidence" value="ECO:0007669"/>
    <property type="project" value="TreeGrafter"/>
</dbReference>
<keyword evidence="9 11" id="KW-0440">LIM domain</keyword>
<sequence>MDDLDALLADLESTTSHISKRPVFLSEETPYSYPTGNHTYQEIAVPPPVPPPPSSEALNGTILDPLEQWQPSGSRFIHQQPQSSSPVYGSSAKTSSASNPQDSVGSPCSRVGEEEHVYSFPNKQKSAEPSPTVMSTSLGSNLSELDRLLLELNAVQHNPPGFPADEANSSPPLPGALSSHCGVPETNSPLGGKAGPLTKEKPKRNGGRGLEDVRPSVESLLDELESSVPSPVPAITVNQGEMSSPQRVTSTQQQTRISASSATRELDELMASLSDFKIQGLEQRADGERCWAAGWPRDSGRSSPGGQDEGGFMAQGKTGSSSPPGGPPKPGSQLDSMLGSLQSDLNKLGVATVAKGVCGACKKPIAGQVVTAMGKTWHPEHFVCTHCQEEIGSRNFFERDGQPYCEKDYHNLFSPRCYYCNGPILDGSTRRTARPTAARTTSTCSHPSVAAAPGPSWRTISRPSTRCGILSALCAGNASHHSSTAASSSMTGSPTVRCTTTSGAAHCAPAARSPSLAAASPPWPRSSTPSTSSVPSASSSSTRAPSRSRTTSLTVRTASSSSSARRPAPVSAPLPQPASPTATVTQRLCPGVKG</sequence>
<keyword evidence="6" id="KW-0677">Repeat</keyword>
<dbReference type="PRINTS" id="PR00832">
    <property type="entry name" value="PAXILLIN"/>
</dbReference>
<keyword evidence="8" id="KW-0965">Cell junction</keyword>
<evidence type="ECO:0000256" key="6">
    <source>
        <dbReference type="ARBA" id="ARBA00022737"/>
    </source>
</evidence>
<dbReference type="PANTHER" id="PTHR24216">
    <property type="entry name" value="PAXILLIN-RELATED"/>
    <property type="match status" value="1"/>
</dbReference>
<evidence type="ECO:0000313" key="15">
    <source>
        <dbReference type="Proteomes" id="UP000694416"/>
    </source>
</evidence>
<dbReference type="Ensembl" id="ENSPTET00000001525.1">
    <property type="protein sequence ID" value="ENSPTEP00000001047.1"/>
    <property type="gene ID" value="ENSPTEG00000001136.1"/>
</dbReference>
<evidence type="ECO:0000256" key="5">
    <source>
        <dbReference type="ARBA" id="ARBA00022723"/>
    </source>
</evidence>
<dbReference type="FunFam" id="2.10.110.10:FF:000008">
    <property type="entry name" value="Paxillin isoform 1"/>
    <property type="match status" value="1"/>
</dbReference>
<feature type="region of interest" description="Disordered" evidence="12">
    <location>
        <begin position="156"/>
        <end position="260"/>
    </location>
</feature>
<feature type="compositionally biased region" description="Low complexity" evidence="12">
    <location>
        <begin position="434"/>
        <end position="445"/>
    </location>
</feature>
<evidence type="ECO:0000256" key="4">
    <source>
        <dbReference type="ARBA" id="ARBA00022490"/>
    </source>
</evidence>
<accession>A0A8C9GBQ3</accession>
<evidence type="ECO:0000256" key="10">
    <source>
        <dbReference type="ARBA" id="ARBA00023212"/>
    </source>
</evidence>
<dbReference type="SMART" id="SM00132">
    <property type="entry name" value="LIM"/>
    <property type="match status" value="1"/>
</dbReference>
<feature type="domain" description="LIM zinc-binding" evidence="13">
    <location>
        <begin position="356"/>
        <end position="415"/>
    </location>
</feature>
<dbReference type="InterPro" id="IPR001781">
    <property type="entry name" value="Znf_LIM"/>
</dbReference>
<keyword evidence="10" id="KW-0206">Cytoskeleton</keyword>
<proteinExistence type="inferred from homology"/>
<feature type="region of interest" description="Disordered" evidence="12">
    <location>
        <begin position="481"/>
        <end position="594"/>
    </location>
</feature>
<organism evidence="14 15">
    <name type="scientific">Piliocolobus tephrosceles</name>
    <name type="common">Ugandan red Colobus</name>
    <dbReference type="NCBI Taxonomy" id="591936"/>
    <lineage>
        <taxon>Eukaryota</taxon>
        <taxon>Metazoa</taxon>
        <taxon>Chordata</taxon>
        <taxon>Craniata</taxon>
        <taxon>Vertebrata</taxon>
        <taxon>Euteleostomi</taxon>
        <taxon>Mammalia</taxon>
        <taxon>Eutheria</taxon>
        <taxon>Euarchontoglires</taxon>
        <taxon>Primates</taxon>
        <taxon>Haplorrhini</taxon>
        <taxon>Catarrhini</taxon>
        <taxon>Cercopithecidae</taxon>
        <taxon>Colobinae</taxon>
        <taxon>Piliocolobus</taxon>
    </lineage>
</organism>